<accession>A0A0F5FKR6</accession>
<keyword evidence="5 11" id="KW-0067">ATP-binding</keyword>
<comment type="function">
    <text evidence="11">Topoisomerase IV is essential for chromosome segregation. It relaxes supercoiled DNA. Performs the decatenation events required during the replication of a circular DNA molecule.</text>
</comment>
<dbReference type="FunFam" id="3.30.230.10:FF:000047">
    <property type="entry name" value="DNA topoisomerase 4 subunit B"/>
    <property type="match status" value="1"/>
</dbReference>
<dbReference type="GO" id="GO:0005524">
    <property type="term" value="F:ATP binding"/>
    <property type="evidence" value="ECO:0007669"/>
    <property type="project" value="UniProtKB-UniRule"/>
</dbReference>
<dbReference type="PROSITE" id="PS50880">
    <property type="entry name" value="TOPRIM"/>
    <property type="match status" value="1"/>
</dbReference>
<keyword evidence="9 11" id="KW-0413">Isomerase</keyword>
<dbReference type="Proteomes" id="UP000033649">
    <property type="component" value="Unassembled WGS sequence"/>
</dbReference>
<feature type="compositionally biased region" description="Basic and acidic residues" evidence="12">
    <location>
        <begin position="13"/>
        <end position="22"/>
    </location>
</feature>
<dbReference type="PATRIC" id="fig|429727.3.peg.1269"/>
<dbReference type="GO" id="GO:0007059">
    <property type="term" value="P:chromosome segregation"/>
    <property type="evidence" value="ECO:0007669"/>
    <property type="project" value="UniProtKB-UniRule"/>
</dbReference>
<dbReference type="GO" id="GO:0003918">
    <property type="term" value="F:DNA topoisomerase type II (double strand cut, ATP-hydrolyzing) activity"/>
    <property type="evidence" value="ECO:0007669"/>
    <property type="project" value="UniProtKB-UniRule"/>
</dbReference>
<feature type="binding site" evidence="11">
    <location>
        <position position="373"/>
    </location>
    <ligand>
        <name>ATP</name>
        <dbReference type="ChEBI" id="CHEBI:30616"/>
    </ligand>
</feature>
<keyword evidence="15" id="KW-1185">Reference proteome</keyword>
<feature type="binding site" evidence="11">
    <location>
        <position position="75"/>
    </location>
    <ligand>
        <name>ATP</name>
        <dbReference type="ChEBI" id="CHEBI:30616"/>
    </ligand>
</feature>
<dbReference type="NCBIfam" id="TIGR01055">
    <property type="entry name" value="parE_Gneg"/>
    <property type="match status" value="1"/>
</dbReference>
<keyword evidence="7 11" id="KW-0799">Topoisomerase</keyword>
<evidence type="ECO:0000313" key="15">
    <source>
        <dbReference type="Proteomes" id="UP000033649"/>
    </source>
</evidence>
<evidence type="ECO:0000259" key="13">
    <source>
        <dbReference type="PROSITE" id="PS50880"/>
    </source>
</evidence>
<feature type="domain" description="Toprim" evidence="13">
    <location>
        <begin position="453"/>
        <end position="567"/>
    </location>
</feature>
<evidence type="ECO:0000313" key="14">
    <source>
        <dbReference type="EMBL" id="KKB09489.1"/>
    </source>
</evidence>
<dbReference type="PANTHER" id="PTHR45866">
    <property type="entry name" value="DNA GYRASE/TOPOISOMERASE SUBUNIT B"/>
    <property type="match status" value="1"/>
</dbReference>
<dbReference type="GO" id="GO:0003677">
    <property type="term" value="F:DNA binding"/>
    <property type="evidence" value="ECO:0007669"/>
    <property type="project" value="UniProtKB-UniRule"/>
</dbReference>
<dbReference type="PRINTS" id="PR01098">
    <property type="entry name" value="TOPISMRASE4B"/>
</dbReference>
<dbReference type="GO" id="GO:0006265">
    <property type="term" value="P:DNA topological change"/>
    <property type="evidence" value="ECO:0007669"/>
    <property type="project" value="UniProtKB-UniRule"/>
</dbReference>
<keyword evidence="6" id="KW-0460">Magnesium</keyword>
<evidence type="ECO:0000256" key="5">
    <source>
        <dbReference type="ARBA" id="ARBA00022840"/>
    </source>
</evidence>
<proteinExistence type="inferred from homology"/>
<dbReference type="OrthoDB" id="9802808at2"/>
<dbReference type="InterPro" id="IPR036890">
    <property type="entry name" value="HATPase_C_sf"/>
</dbReference>
<dbReference type="InterPro" id="IPR002288">
    <property type="entry name" value="DNA_gyrase_B_C"/>
</dbReference>
<dbReference type="InterPro" id="IPR003594">
    <property type="entry name" value="HATPase_dom"/>
</dbReference>
<organism evidence="14 15">
    <name type="scientific">Devosia chinhatensis</name>
    <dbReference type="NCBI Taxonomy" id="429727"/>
    <lineage>
        <taxon>Bacteria</taxon>
        <taxon>Pseudomonadati</taxon>
        <taxon>Pseudomonadota</taxon>
        <taxon>Alphaproteobacteria</taxon>
        <taxon>Hyphomicrobiales</taxon>
        <taxon>Devosiaceae</taxon>
        <taxon>Devosia</taxon>
    </lineage>
</organism>
<dbReference type="RefSeq" id="WP_046104183.1">
    <property type="nucleotide sequence ID" value="NZ_JZEY01000054.1"/>
</dbReference>
<evidence type="ECO:0000256" key="1">
    <source>
        <dbReference type="ARBA" id="ARBA00000185"/>
    </source>
</evidence>
<dbReference type="STRING" id="429727.VE26_06120"/>
<dbReference type="PROSITE" id="PS00177">
    <property type="entry name" value="TOPOISOMERASE_II"/>
    <property type="match status" value="1"/>
</dbReference>
<evidence type="ECO:0000256" key="8">
    <source>
        <dbReference type="ARBA" id="ARBA00023125"/>
    </source>
</evidence>
<keyword evidence="8 11" id="KW-0238">DNA-binding</keyword>
<dbReference type="InterPro" id="IPR013506">
    <property type="entry name" value="Topo_IIA_bsu_dom2"/>
</dbReference>
<dbReference type="Gene3D" id="3.30.230.10">
    <property type="match status" value="1"/>
</dbReference>
<keyword evidence="4 11" id="KW-0547">Nucleotide-binding</keyword>
<evidence type="ECO:0000256" key="9">
    <source>
        <dbReference type="ARBA" id="ARBA00023235"/>
    </source>
</evidence>
<gene>
    <name evidence="11" type="primary">parE</name>
    <name evidence="14" type="ORF">VE26_06120</name>
</gene>
<reference evidence="14 15" key="1">
    <citation type="submission" date="2015-03" db="EMBL/GenBank/DDBJ databases">
        <authorList>
            <person name="Hassan Y."/>
            <person name="Lepp D."/>
            <person name="Li X.-Z."/>
            <person name="Zhou T."/>
        </authorList>
    </citation>
    <scope>NUCLEOTIDE SEQUENCE [LARGE SCALE GENOMIC DNA]</scope>
    <source>
        <strain evidence="14 15">IPL18</strain>
    </source>
</reference>
<dbReference type="SUPFAM" id="SSF56719">
    <property type="entry name" value="Type II DNA topoisomerase"/>
    <property type="match status" value="1"/>
</dbReference>
<dbReference type="AlphaFoldDB" id="A0A0F5FKR6"/>
<protein>
    <recommendedName>
        <fullName evidence="11">DNA topoisomerase 4 subunit B</fullName>
        <ecNumber evidence="11">5.6.2.2</ecNumber>
    </recommendedName>
    <alternativeName>
        <fullName evidence="11">Topoisomerase IV subunit B</fullName>
    </alternativeName>
</protein>
<dbReference type="Gene3D" id="3.30.565.10">
    <property type="entry name" value="Histidine kinase-like ATPase, C-terminal domain"/>
    <property type="match status" value="1"/>
</dbReference>
<evidence type="ECO:0000256" key="7">
    <source>
        <dbReference type="ARBA" id="ARBA00023029"/>
    </source>
</evidence>
<dbReference type="InterPro" id="IPR014721">
    <property type="entry name" value="Ribsml_uS5_D2-typ_fold_subgr"/>
</dbReference>
<dbReference type="SMART" id="SM00387">
    <property type="entry name" value="HATPase_c"/>
    <property type="match status" value="1"/>
</dbReference>
<dbReference type="InterPro" id="IPR013759">
    <property type="entry name" value="Topo_IIA_B_C"/>
</dbReference>
<dbReference type="InterPro" id="IPR013760">
    <property type="entry name" value="Topo_IIA-like_dom_sf"/>
</dbReference>
<dbReference type="Pfam" id="PF01751">
    <property type="entry name" value="Toprim"/>
    <property type="match status" value="1"/>
</dbReference>
<feature type="binding site" evidence="11">
    <location>
        <begin position="144"/>
        <end position="150"/>
    </location>
    <ligand>
        <name>ATP</name>
        <dbReference type="ChEBI" id="CHEBI:30616"/>
    </ligand>
</feature>
<dbReference type="InterPro" id="IPR005737">
    <property type="entry name" value="TopoIV_B_Gneg"/>
</dbReference>
<feature type="site" description="Interaction with DNA" evidence="11">
    <location>
        <position position="539"/>
    </location>
</feature>
<feature type="site" description="Interaction with DNA" evidence="11">
    <location>
        <position position="487"/>
    </location>
</feature>
<dbReference type="Pfam" id="PF00986">
    <property type="entry name" value="DNA_gyraseB_C"/>
    <property type="match status" value="1"/>
</dbReference>
<evidence type="ECO:0000256" key="11">
    <source>
        <dbReference type="HAMAP-Rule" id="MF_00938"/>
    </source>
</evidence>
<dbReference type="FunFam" id="3.40.50.670:FF:000006">
    <property type="entry name" value="DNA topoisomerase (ATP-hydrolyzing)"/>
    <property type="match status" value="1"/>
</dbReference>
<comment type="catalytic activity">
    <reaction evidence="1 11">
        <text>ATP-dependent breakage, passage and rejoining of double-stranded DNA.</text>
        <dbReference type="EC" id="5.6.2.2"/>
    </reaction>
</comment>
<dbReference type="HAMAP" id="MF_00938">
    <property type="entry name" value="ParE_type1"/>
    <property type="match status" value="1"/>
</dbReference>
<dbReference type="CDD" id="cd00822">
    <property type="entry name" value="TopoII_Trans_DNA_gyrase"/>
    <property type="match status" value="1"/>
</dbReference>
<comment type="similarity">
    <text evidence="11">Belongs to the type II topoisomerase family. ParE type 1 subfamily.</text>
</comment>
<sequence length="671" mass="73478">MSDLFGSAAPQPEPEKREDKAKPASRSASATPEAYGAADIEILEGLEPVRRRPGMYIGGTDINAYHHLFAEVIDNSMDEAIAGHATRIEVHLGADGYITVTDNGRGIPVEKHPKFPNRSTLEIVHTVLHAGGKFDSKAYETSGGLHGVGVSVVNALSDDMIVEVARDQQLHRIIFSRGKVVQDVENVGRVQNRRGTSTRFHPDPEIFGPTAHFSAGRIFRMTRAKAYLFGGVELRWSCDESLASDEVPAKAVFHYPDGLKDFMSARIDGETRITDEIFSGKSGRPGSHGSVEWAIAWTLGDGGTQSYCNTVPTPDGGTHEAGMRLALLRGLKNYAELTKHKGAANLTAEDVLTSCSVMLSVFVREPEFVGQTKDKLASGEATRIVDNALRDAFDHWLAASPNQAGKLLDWAVERAEERLRRRKEKEIDRASATRKLRLPGKLADCTQNAAQGAELFIVEGDSAGGSAKQARSRANQAVLPLRGKILNVAGASRDKLAANQLIADLIQALGCGTRDRYSEDDLRYDKIIIMTDADVDGAHIASLLITFFFQEMPRLIEGGHLYLALPPLYRISQGGKTLYARDDAHKTELMASEFTGKGKVDITRFKGLGEMPFAHLRETTMSPKTRTLLQVKVLDDREATKLTVDRLMGTKPEARFDFIQENAAFVTDLDI</sequence>
<dbReference type="EMBL" id="JZEY01000054">
    <property type="protein sequence ID" value="KKB09489.1"/>
    <property type="molecule type" value="Genomic_DNA"/>
</dbReference>
<dbReference type="EC" id="5.6.2.2" evidence="11"/>
<feature type="site" description="Interaction with DNA" evidence="11">
    <location>
        <position position="655"/>
    </location>
</feature>
<dbReference type="GO" id="GO:0046872">
    <property type="term" value="F:metal ion binding"/>
    <property type="evidence" value="ECO:0007669"/>
    <property type="project" value="UniProtKB-KW"/>
</dbReference>
<comment type="subunit">
    <text evidence="10 11">Heterotetramer composed of ParC and ParE.</text>
</comment>
<dbReference type="PRINTS" id="PR00418">
    <property type="entry name" value="TPI2FAMILY"/>
</dbReference>
<dbReference type="SUPFAM" id="SSF54211">
    <property type="entry name" value="Ribosomal protein S5 domain 2-like"/>
    <property type="match status" value="1"/>
</dbReference>
<keyword evidence="3" id="KW-0479">Metal-binding</keyword>
<evidence type="ECO:0000256" key="3">
    <source>
        <dbReference type="ARBA" id="ARBA00022723"/>
    </source>
</evidence>
<dbReference type="SUPFAM" id="SSF55874">
    <property type="entry name" value="ATPase domain of HSP90 chaperone/DNA topoisomerase II/histidine kinase"/>
    <property type="match status" value="1"/>
</dbReference>
<dbReference type="GO" id="GO:0005694">
    <property type="term" value="C:chromosome"/>
    <property type="evidence" value="ECO:0007669"/>
    <property type="project" value="InterPro"/>
</dbReference>
<dbReference type="Pfam" id="PF00204">
    <property type="entry name" value="DNA_gyraseB"/>
    <property type="match status" value="1"/>
</dbReference>
<comment type="caution">
    <text evidence="14">The sequence shown here is derived from an EMBL/GenBank/DDBJ whole genome shotgun (WGS) entry which is preliminary data.</text>
</comment>
<name>A0A0F5FKR6_9HYPH</name>
<dbReference type="Pfam" id="PF02518">
    <property type="entry name" value="HATPase_c"/>
    <property type="match status" value="1"/>
</dbReference>
<dbReference type="SMART" id="SM00433">
    <property type="entry name" value="TOP2c"/>
    <property type="match status" value="1"/>
</dbReference>
<dbReference type="PANTHER" id="PTHR45866:SF4">
    <property type="entry name" value="DNA TOPOISOMERASE 4 SUBUNIT B"/>
    <property type="match status" value="1"/>
</dbReference>
<feature type="region of interest" description="Disordered" evidence="12">
    <location>
        <begin position="1"/>
        <end position="33"/>
    </location>
</feature>
<dbReference type="InterPro" id="IPR001241">
    <property type="entry name" value="Topo_IIA"/>
</dbReference>
<feature type="binding site" evidence="11">
    <location>
        <position position="35"/>
    </location>
    <ligand>
        <name>ATP</name>
        <dbReference type="ChEBI" id="CHEBI:30616"/>
    </ligand>
</feature>
<feature type="binding site" evidence="11">
    <location>
        <position position="102"/>
    </location>
    <ligand>
        <name>ATP</name>
        <dbReference type="ChEBI" id="CHEBI:30616"/>
    </ligand>
</feature>
<dbReference type="InterPro" id="IPR020568">
    <property type="entry name" value="Ribosomal_Su5_D2-typ_SF"/>
</dbReference>
<comment type="cofactor">
    <cofactor evidence="2">
        <name>Mg(2+)</name>
        <dbReference type="ChEBI" id="CHEBI:18420"/>
    </cofactor>
</comment>
<dbReference type="InterPro" id="IPR018522">
    <property type="entry name" value="TopoIIA_CS"/>
</dbReference>
<dbReference type="CDD" id="cd16928">
    <property type="entry name" value="HATPase_GyrB-like"/>
    <property type="match status" value="1"/>
</dbReference>
<evidence type="ECO:0000256" key="4">
    <source>
        <dbReference type="ARBA" id="ARBA00022741"/>
    </source>
</evidence>
<evidence type="ECO:0000256" key="12">
    <source>
        <dbReference type="SAM" id="MobiDB-lite"/>
    </source>
</evidence>
<evidence type="ECO:0000256" key="2">
    <source>
        <dbReference type="ARBA" id="ARBA00001946"/>
    </source>
</evidence>
<dbReference type="Gene3D" id="3.40.50.670">
    <property type="match status" value="1"/>
</dbReference>
<evidence type="ECO:0000256" key="6">
    <source>
        <dbReference type="ARBA" id="ARBA00022842"/>
    </source>
</evidence>
<dbReference type="InterPro" id="IPR006171">
    <property type="entry name" value="TOPRIM_dom"/>
</dbReference>
<evidence type="ECO:0000256" key="10">
    <source>
        <dbReference type="ARBA" id="ARBA00063644"/>
    </source>
</evidence>